<feature type="region of interest" description="Disordered" evidence="2">
    <location>
        <begin position="943"/>
        <end position="977"/>
    </location>
</feature>
<reference evidence="4" key="2">
    <citation type="submission" date="2025-09" db="UniProtKB">
        <authorList>
            <consortium name="Ensembl"/>
        </authorList>
    </citation>
    <scope>IDENTIFICATION</scope>
</reference>
<feature type="compositionally biased region" description="Basic and acidic residues" evidence="2">
    <location>
        <begin position="1739"/>
        <end position="1773"/>
    </location>
</feature>
<name>A0A3B4AK47_9GOBI</name>
<feature type="compositionally biased region" description="Polar residues" evidence="2">
    <location>
        <begin position="555"/>
        <end position="565"/>
    </location>
</feature>
<feature type="domain" description="C2H2-type" evidence="3">
    <location>
        <begin position="2665"/>
        <end position="2687"/>
    </location>
</feature>
<organism evidence="4 5">
    <name type="scientific">Periophthalmus magnuspinnatus</name>
    <dbReference type="NCBI Taxonomy" id="409849"/>
    <lineage>
        <taxon>Eukaryota</taxon>
        <taxon>Metazoa</taxon>
        <taxon>Chordata</taxon>
        <taxon>Craniata</taxon>
        <taxon>Vertebrata</taxon>
        <taxon>Euteleostomi</taxon>
        <taxon>Actinopterygii</taxon>
        <taxon>Neopterygii</taxon>
        <taxon>Teleostei</taxon>
        <taxon>Neoteleostei</taxon>
        <taxon>Acanthomorphata</taxon>
        <taxon>Gobiaria</taxon>
        <taxon>Gobiiformes</taxon>
        <taxon>Gobioidei</taxon>
        <taxon>Gobiidae</taxon>
        <taxon>Oxudercinae</taxon>
        <taxon>Periophthalmus</taxon>
    </lineage>
</organism>
<feature type="region of interest" description="Disordered" evidence="2">
    <location>
        <begin position="887"/>
        <end position="923"/>
    </location>
</feature>
<evidence type="ECO:0000256" key="1">
    <source>
        <dbReference type="PROSITE-ProRule" id="PRU00042"/>
    </source>
</evidence>
<dbReference type="InterPro" id="IPR013087">
    <property type="entry name" value="Znf_C2H2_type"/>
</dbReference>
<feature type="region of interest" description="Disordered" evidence="2">
    <location>
        <begin position="252"/>
        <end position="297"/>
    </location>
</feature>
<feature type="compositionally biased region" description="Basic and acidic residues" evidence="2">
    <location>
        <begin position="1271"/>
        <end position="1285"/>
    </location>
</feature>
<feature type="region of interest" description="Disordered" evidence="2">
    <location>
        <begin position="2218"/>
        <end position="2239"/>
    </location>
</feature>
<feature type="region of interest" description="Disordered" evidence="2">
    <location>
        <begin position="1094"/>
        <end position="1154"/>
    </location>
</feature>
<evidence type="ECO:0000256" key="2">
    <source>
        <dbReference type="SAM" id="MobiDB-lite"/>
    </source>
</evidence>
<feature type="compositionally biased region" description="Polar residues" evidence="2">
    <location>
        <begin position="2729"/>
        <end position="2763"/>
    </location>
</feature>
<feature type="region of interest" description="Disordered" evidence="2">
    <location>
        <begin position="1672"/>
        <end position="1696"/>
    </location>
</feature>
<dbReference type="SMART" id="SM00355">
    <property type="entry name" value="ZnF_C2H2"/>
    <property type="match status" value="8"/>
</dbReference>
<feature type="compositionally biased region" description="Basic and acidic residues" evidence="2">
    <location>
        <begin position="582"/>
        <end position="597"/>
    </location>
</feature>
<feature type="compositionally biased region" description="Polar residues" evidence="2">
    <location>
        <begin position="252"/>
        <end position="268"/>
    </location>
</feature>
<feature type="compositionally biased region" description="Polar residues" evidence="2">
    <location>
        <begin position="1288"/>
        <end position="1298"/>
    </location>
</feature>
<keyword evidence="1" id="KW-0862">Zinc</keyword>
<feature type="compositionally biased region" description="Polar residues" evidence="2">
    <location>
        <begin position="1686"/>
        <end position="1695"/>
    </location>
</feature>
<dbReference type="Ensembl" id="ENSPMGT00000017909.1">
    <property type="protein sequence ID" value="ENSPMGP00000016776.1"/>
    <property type="gene ID" value="ENSPMGG00000013759.1"/>
</dbReference>
<dbReference type="PROSITE" id="PS00028">
    <property type="entry name" value="ZINC_FINGER_C2H2_1"/>
    <property type="match status" value="6"/>
</dbReference>
<dbReference type="GO" id="GO:0008270">
    <property type="term" value="F:zinc ion binding"/>
    <property type="evidence" value="ECO:0007669"/>
    <property type="project" value="UniProtKB-KW"/>
</dbReference>
<feature type="compositionally biased region" description="Polar residues" evidence="2">
    <location>
        <begin position="2222"/>
        <end position="2235"/>
    </location>
</feature>
<feature type="compositionally biased region" description="Polar residues" evidence="2">
    <location>
        <begin position="449"/>
        <end position="462"/>
    </location>
</feature>
<dbReference type="Gene3D" id="3.30.160.60">
    <property type="entry name" value="Classic Zinc Finger"/>
    <property type="match status" value="2"/>
</dbReference>
<proteinExistence type="predicted"/>
<feature type="compositionally biased region" description="Basic and acidic residues" evidence="2">
    <location>
        <begin position="2939"/>
        <end position="2950"/>
    </location>
</feature>
<feature type="compositionally biased region" description="Polar residues" evidence="2">
    <location>
        <begin position="2951"/>
        <end position="2964"/>
    </location>
</feature>
<feature type="region of interest" description="Disordered" evidence="2">
    <location>
        <begin position="823"/>
        <end position="868"/>
    </location>
</feature>
<evidence type="ECO:0000259" key="3">
    <source>
        <dbReference type="PROSITE" id="PS50157"/>
    </source>
</evidence>
<feature type="compositionally biased region" description="Low complexity" evidence="2">
    <location>
        <begin position="1104"/>
        <end position="1117"/>
    </location>
</feature>
<feature type="compositionally biased region" description="Basic and acidic residues" evidence="2">
    <location>
        <begin position="1124"/>
        <end position="1150"/>
    </location>
</feature>
<feature type="compositionally biased region" description="Basic and acidic residues" evidence="2">
    <location>
        <begin position="2516"/>
        <end position="2531"/>
    </location>
</feature>
<reference evidence="4" key="1">
    <citation type="submission" date="2025-08" db="UniProtKB">
        <authorList>
            <consortium name="Ensembl"/>
        </authorList>
    </citation>
    <scope>IDENTIFICATION</scope>
</reference>
<feature type="region of interest" description="Disordered" evidence="2">
    <location>
        <begin position="150"/>
        <end position="182"/>
    </location>
</feature>
<feature type="compositionally biased region" description="Low complexity" evidence="2">
    <location>
        <begin position="538"/>
        <end position="554"/>
    </location>
</feature>
<feature type="compositionally biased region" description="Basic and acidic residues" evidence="2">
    <location>
        <begin position="1177"/>
        <end position="1193"/>
    </location>
</feature>
<feature type="compositionally biased region" description="Basic and acidic residues" evidence="2">
    <location>
        <begin position="1210"/>
        <end position="1228"/>
    </location>
</feature>
<feature type="compositionally biased region" description="Polar residues" evidence="2">
    <location>
        <begin position="1251"/>
        <end position="1268"/>
    </location>
</feature>
<keyword evidence="5" id="KW-1185">Reference proteome</keyword>
<dbReference type="STRING" id="409849.ENSPMGP00000016776"/>
<dbReference type="Proteomes" id="UP000261520">
    <property type="component" value="Unplaced"/>
</dbReference>
<evidence type="ECO:0000313" key="5">
    <source>
        <dbReference type="Proteomes" id="UP000261520"/>
    </source>
</evidence>
<dbReference type="PANTHER" id="PTHR21465">
    <property type="entry name" value="ZINC FINGER PROTEIN 469"/>
    <property type="match status" value="1"/>
</dbReference>
<dbReference type="InterPro" id="IPR039270">
    <property type="entry name" value="ZNF469"/>
</dbReference>
<accession>A0A3B4AK47</accession>
<keyword evidence="1" id="KW-0863">Zinc-finger</keyword>
<protein>
    <recommendedName>
        <fullName evidence="3">C2H2-type domain-containing protein</fullName>
    </recommendedName>
</protein>
<feature type="compositionally biased region" description="Polar residues" evidence="2">
    <location>
        <begin position="946"/>
        <end position="963"/>
    </location>
</feature>
<feature type="region of interest" description="Disordered" evidence="2">
    <location>
        <begin position="205"/>
        <end position="225"/>
    </location>
</feature>
<dbReference type="PANTHER" id="PTHR21465:SF2">
    <property type="entry name" value="ZINC FINGER PROTEIN 469"/>
    <property type="match status" value="1"/>
</dbReference>
<sequence>APHGPLLRAPWLARKDRDVTQQREAVIRPQQAGKIDFSSLQHRTKFSSDRTWPSGKASPQSPSGKGRSREKGRRTGKSERGSPQQLYRLSITHPRPNPTIGIAYPQQKVSPPKKLEANRGPVTGSYRFHVPSLPEREAELQQDELSYSRCFQESSQGLTPQSYTSQPPAPPQPASMENNSAPAGSQLLLTDFPISGSNTWQSSDRTFSGANFGQKSTPLTDNNKSSAFVSGPFQYGYHMLEESASDAFSCEQSAPSQDFTDSLSTAHSEQGKAGMPECKDAVGQTDASGSKRNCHPKDTAANQRTLQGSVHYARSLPQGPGTQMHFPNKKMNGNPTINNMHRGSVNFDKNMNNKIVSRLPHNWEGSNKTYQSNDQGTQYNEMNDKFQFQNQSVHDQRSNTSKNSRMQWQQIRPNTSMHNQNVSLQISNQKVAYMVSPSDWQEDNKSHKPSSLKNSSTFQNGRQEPIKHGTSAVSTFKVEMSHTQVCESKNKTVYFGLNQPLTTTSSRNYSYPPLQVPPMGLMMVSPYESPLPSPVHNPASSSTCSSLSPASTSPVNFSSEESQMSKPAPPLPFYHPAQAKSTSDHLSSHPHTFHSDRALPYTADRNKDDMMGYLHNSVHTKSSMDVNKTYIDSFGVEHHQPPPPYSAHQLATSLATANLDQLDVLLTCKQCDQNFNNLASFLGHKQYCSQHAFAQNELKEISKIDDSKKFNTEPVKNISACSNISLPRCPSELHLSLLGLNKNGELIPDTKGENKDDSMKLNLFTGSGNLPVPLPELEMEDAKLDSLITEALNGMGYQSDNAEIDSSFIDAFGDDELNNVKTTSTKQSLKTKECEKKSKPKADSDRSFTQGKYFYDSDEESPDSEKQYTECKLEKISLNLEQDEKINIKKEVSHKNSRGASREKAREQDGKAKETRKLCKSEDKNTQRLVLSSKFSERCEVKGFQENGSGPSSQASLSPTSKPTVKESKRKNTAGGSWSKELIHKIVQQKNKLHKLHVKGTKNLQFSLVMERLTPTVQNPAFGEYDYVSDSDDECEPVKIASQGRLNQSSRCKYTYTKECKWRARSDRDQAAWRHESKECFEVKKSEELSLFPEKPKLKRRSSRSSTSSDLSTSVSDGTNSPKSTDRTDSDCEKKIDVKKKEPAEHRTYERSSPYKLCKESSKLALTFTKSVKKYNSDKAIVSEKKEAVESPKKCHSQVSDTPKAADTTKSAEKRKNSPSKTKDKLLSKDSQSSVDKNSQNETVNVCAAQEDQQQCNKPLHNDTQSLSIHKKADSSTERGSKKGGESGVTQSDLSTSGAFEKQNDSALKEPITLVNDLDTHKASPLCSSLMDSVCLSPSEPQDALIQKDTLHLMPYSLEPEQGLIKSPLSFDTSSMFGELAGFDSGIYSDMPMQKEAFHTIENTTTKKEEFVSTFSPFLEQRDWSMIVSPVLPDEISQYKAEKSGEKKADYNHVSLSLPEKIMDYSGNLNNCVSDDELEIKRIVNELENQLQTTKLESPPLLVQDSPKPLQMSKFSPLRLSDESENDSSSLDMSCPVEPINPPIANLPSEHYTESALPWSSPFPFELIGEHTSPPTPLRSEAVVLEPLTEKENNGLSLINTKEEKVERVVSAETKEDALEQRRYAENLRKSLEVISDSIFKEDAIITEHKEPSATSLMSQQHQEIECQTTDAFETQDQSEKEAITRQANILSPPNINERKDEIEFILNESHSSLSESNDPAVCGIEPISSEPDMPTENNSREEAGDKVLSKDCISENSDSIKPDDGPRDMTLDPRVVKEAQGSSRAEENEQLLKNTCVSSEHLSMRHEDAEAVKGIIGQCDDNPLTPALLDVSLHTDEKEESVTQILIAQSNTISAHIEMNNNEYSQCVAKDNFSNLGGDMSLELITTYKPCSPILAETNEENIDQCSPFPSAQTTETDNLLILSSSESLMDTDCSKVDPFNNPLQHDTQLQFDSIQKQEILNVQDIKEQLPVDFMASRQNSPCREIEDSPCLFMHVTQPSISLLTTSDQAHVTQCDNGEDAQASASNNQSVEMKSPLDKDDNHNELLAAAEIEYSKISPPHPDLGDIIECKVSKASIPSPLSITGPEVSEASESLEKTNPMYDLKLSPLNYSSISDDPPKLHQYDYIPISPVQQSDDNSDQREDIELNNNSTHIFKNKPDLTPELTSSHDPVPINETEQLTCFSLHVPSESISLASELKSHLEDCHNAAENIMTETEKANSNEVSTEDNTQNISDGPPTPKIICENEIQSLPESSDKQLLTIETGQGSTAHKQDMAKKVPNAQQGKVVCEICFMCFRTVPGLKRHKAMKHSIRAEKHAGIQNVLTSQPETLLIFDPIEKTHKDDSHTSLEAIIETIDMSKAVETGLEEMQNEKRRGQDQQAPRAMKVKDKQYKCKVCFSWFLTLGELNFHKLSHNPSPPPTCYMCVQRKFSSREQLRDHLWEKHAKNKSGIWTCGMCLKEISDVWMYNEHLREHATQFARRGQTQGSMLGISGIMQETAVKNFITSIMQHRPSKVSRESSKAQKEQDKNGASESVTEESKVHKVKSGSVSCGRPGILTPLEVLHKVDTPKNVEIHPNCKDPSRDCHHCGKQFPKPFKLQRHLVVHNLEKIFLCHKCPVSYQEAQELKEHLRREHEDADELDSKHTTLYTCELCADVMHVIKKSFICSTCNYTFSKKEQFDRHMEKHLLGGNKIFKFRGVLRPVKASITEDNECDSPASKKRRLLSDSLPENSSDSGIASVSPLHQNSETQPSKSCVSMADDSTQTTVNEYNDASNNVKTEDVAEDYSELLIELGKCIHMSSTDLPKEEIEPALSPNPDEEGNGKLISEACDVKEENESVCIRAASKESDGEVEIVNAKGDELSGNVTAEKEDIPLISNVKENVTNFKTHEPKVHQLTTNLSEQQREEEQRPQASKSSNGDTKKQTAGVRTEPDNNGSSKDRVKASDHSKSTSVTQPRVSNGLQNEDKEPPKLQKKRKDIKSSHSSQKISSPVTQENFDIEAQARKKFRPGKSMTIQRKSDGPNDYAVLSSMHGDIGSNKIISKCKTSNMQSKKSLLESCIPKKSEVVNSLNVDFKAKKGTMGRPLHSPISKVPMNNSFNKSKTKIGVRAMDSHSYRTAESQNHLLSQLFGQKLTSFKIPLRKDTSESIN</sequence>
<feature type="region of interest" description="Disordered" evidence="2">
    <location>
        <begin position="2711"/>
        <end position="2763"/>
    </location>
</feature>
<dbReference type="SUPFAM" id="SSF57667">
    <property type="entry name" value="beta-beta-alpha zinc fingers"/>
    <property type="match status" value="1"/>
</dbReference>
<feature type="region of interest" description="Disordered" evidence="2">
    <location>
        <begin position="2511"/>
        <end position="2550"/>
    </location>
</feature>
<feature type="domain" description="C2H2-type" evidence="3">
    <location>
        <begin position="2612"/>
        <end position="2640"/>
    </location>
</feature>
<feature type="compositionally biased region" description="Polar residues" evidence="2">
    <location>
        <begin position="2024"/>
        <end position="2033"/>
    </location>
</feature>
<evidence type="ECO:0000313" key="4">
    <source>
        <dbReference type="Ensembl" id="ENSPMGP00000016776.1"/>
    </source>
</evidence>
<feature type="region of interest" description="Disordered" evidence="2">
    <location>
        <begin position="530"/>
        <end position="600"/>
    </location>
</feature>
<feature type="domain" description="C2H2-type" evidence="3">
    <location>
        <begin position="2584"/>
        <end position="2611"/>
    </location>
</feature>
<keyword evidence="1" id="KW-0479">Metal-binding</keyword>
<feature type="region of interest" description="Disordered" evidence="2">
    <location>
        <begin position="2888"/>
        <end position="3025"/>
    </location>
</feature>
<feature type="compositionally biased region" description="Basic and acidic residues" evidence="2">
    <location>
        <begin position="830"/>
        <end position="846"/>
    </location>
</feature>
<feature type="region of interest" description="Disordered" evidence="2">
    <location>
        <begin position="1"/>
        <end position="130"/>
    </location>
</feature>
<feature type="region of interest" description="Disordered" evidence="2">
    <location>
        <begin position="3080"/>
        <end position="3099"/>
    </location>
</feature>
<feature type="region of interest" description="Disordered" evidence="2">
    <location>
        <begin position="2018"/>
        <end position="2041"/>
    </location>
</feature>
<feature type="region of interest" description="Disordered" evidence="2">
    <location>
        <begin position="1711"/>
        <end position="1773"/>
    </location>
</feature>
<dbReference type="InterPro" id="IPR036236">
    <property type="entry name" value="Znf_C2H2_sf"/>
</dbReference>
<dbReference type="PROSITE" id="PS50157">
    <property type="entry name" value="ZINC_FINGER_C2H2_2"/>
    <property type="match status" value="4"/>
</dbReference>
<feature type="region of interest" description="Disordered" evidence="2">
    <location>
        <begin position="438"/>
        <end position="465"/>
    </location>
</feature>
<feature type="compositionally biased region" description="Basic residues" evidence="2">
    <location>
        <begin position="66"/>
        <end position="75"/>
    </location>
</feature>
<feature type="region of interest" description="Disordered" evidence="2">
    <location>
        <begin position="1177"/>
        <end position="1304"/>
    </location>
</feature>
<feature type="region of interest" description="Disordered" evidence="2">
    <location>
        <begin position="1498"/>
        <end position="1533"/>
    </location>
</feature>
<feature type="domain" description="C2H2-type" evidence="3">
    <location>
        <begin position="2393"/>
        <end position="2420"/>
    </location>
</feature>